<evidence type="ECO:0000313" key="2">
    <source>
        <dbReference type="Proteomes" id="UP000805649"/>
    </source>
</evidence>
<proteinExistence type="predicted"/>
<accession>A0ACC3YHF2</accession>
<comment type="caution">
    <text evidence="1">The sequence shown here is derived from an EMBL/GenBank/DDBJ whole genome shotgun (WGS) entry which is preliminary data.</text>
</comment>
<keyword evidence="2" id="KW-1185">Reference proteome</keyword>
<dbReference type="EMBL" id="VUJX02000010">
    <property type="protein sequence ID" value="KAL0931086.1"/>
    <property type="molecule type" value="Genomic_DNA"/>
</dbReference>
<name>A0ACC3YHF2_COLTU</name>
<organism evidence="1 2">
    <name type="scientific">Colletotrichum truncatum</name>
    <name type="common">Anthracnose fungus</name>
    <name type="synonym">Colletotrichum capsici</name>
    <dbReference type="NCBI Taxonomy" id="5467"/>
    <lineage>
        <taxon>Eukaryota</taxon>
        <taxon>Fungi</taxon>
        <taxon>Dikarya</taxon>
        <taxon>Ascomycota</taxon>
        <taxon>Pezizomycotina</taxon>
        <taxon>Sordariomycetes</taxon>
        <taxon>Hypocreomycetidae</taxon>
        <taxon>Glomerellales</taxon>
        <taxon>Glomerellaceae</taxon>
        <taxon>Colletotrichum</taxon>
        <taxon>Colletotrichum truncatum species complex</taxon>
    </lineage>
</organism>
<sequence>MPQRKTQVRIDHGTSSSSTSSSVDSIDSESTSVAYESPSSEYSPRRPARGCASQKRRLYPPSKGKTSSSEHRHIDRAPKNEAPKRRSPASDLPQIRRRPVKPKVDTSDESMDDDFGYFPRLGHGGFPMPPFNRDYYNRYSNGSGQNCFSTYGGFGPIPPTHNPFNPMMTGAGLYNSPAPPLPPHLQQYAINHASTLPPTDILGPPKAPAPPTESPRQELTARESINLEIESLKRELDMRREELLAKENAEKQKAEIEKLRKEIEGEFQIKLDAFRKAEAEARQEIEKVKAEAEAAARKAIETEVEAGAERARLHLEAVEHAKIKAREDLRKELEAELDKKEREEAKERSLKLAEEKLAQELEIQRRRREEDEVTRNRLLAELKEQIRAELMEEQNIALGSTRSPRQSRESFQQTTETPSDSTVDPFEFFEGYSTPHPVQDEPVEPDEMHSLHGQLPAFWSHQIAVSNDRNHSYAPTQQHMSLTSEHHDKCRYYKPPYCQGLPESEVDIYSQHRCCGNSCCARPRLPCDASNEEDSDKVTVIPLSRPRPTDSKPMEKGMENLKLASSSAATMNATPGTPPQPNNKTADRLGKQRVANWAVPPFGDLTKDASKADGDLEVENLPDDVLDADGGAELGSRRSLQPSTTQFIPSQMSNEGDEIKRRLYMQQSSSPSPVRHQATRDSPLLPFLAKHLSDYEETLSRDSRHQRVDNKEPQLFDRRNHQDFFNPSFHNFGFREGPKEDMPDPMRRYSVGRPGEWQTAGHQSWWPNTTLRAIDHEGGIPMALVPCVVVPLQMVQLPMPALPYQGLPKRHYYQQ</sequence>
<reference evidence="1 2" key="1">
    <citation type="journal article" date="2020" name="Phytopathology">
        <title>Genome Sequence Resources of Colletotrichum truncatum, C. plurivorum, C. musicola, and C. sojae: Four Species Pathogenic to Soybean (Glycine max).</title>
        <authorList>
            <person name="Rogerio F."/>
            <person name="Boufleur T.R."/>
            <person name="Ciampi-Guillardi M."/>
            <person name="Sukno S.A."/>
            <person name="Thon M.R."/>
            <person name="Massola Junior N.S."/>
            <person name="Baroncelli R."/>
        </authorList>
    </citation>
    <scope>NUCLEOTIDE SEQUENCE [LARGE SCALE GENOMIC DNA]</scope>
    <source>
        <strain evidence="1 2">CMES1059</strain>
    </source>
</reference>
<protein>
    <submittedName>
        <fullName evidence="1">Kinetoplast-associated protein kap</fullName>
    </submittedName>
</protein>
<gene>
    <name evidence="1" type="ORF">CTRU02_213821</name>
</gene>
<dbReference type="Proteomes" id="UP000805649">
    <property type="component" value="Unassembled WGS sequence"/>
</dbReference>
<evidence type="ECO:0000313" key="1">
    <source>
        <dbReference type="EMBL" id="KAL0931086.1"/>
    </source>
</evidence>